<protein>
    <submittedName>
        <fullName evidence="4">Chaperone protein DnaJ</fullName>
    </submittedName>
</protein>
<dbReference type="PRINTS" id="PR00625">
    <property type="entry name" value="JDOMAIN"/>
</dbReference>
<dbReference type="Proteomes" id="UP001152797">
    <property type="component" value="Unassembled WGS sequence"/>
</dbReference>
<dbReference type="Gene3D" id="1.10.287.110">
    <property type="entry name" value="DnaJ domain"/>
    <property type="match status" value="1"/>
</dbReference>
<evidence type="ECO:0000313" key="4">
    <source>
        <dbReference type="EMBL" id="CAL4798821.1"/>
    </source>
</evidence>
<dbReference type="GO" id="GO:0005789">
    <property type="term" value="C:endoplasmic reticulum membrane"/>
    <property type="evidence" value="ECO:0007669"/>
    <property type="project" value="TreeGrafter"/>
</dbReference>
<evidence type="ECO:0000313" key="3">
    <source>
        <dbReference type="EMBL" id="CAI4011509.1"/>
    </source>
</evidence>
<dbReference type="InterPro" id="IPR018253">
    <property type="entry name" value="DnaJ_domain_CS"/>
</dbReference>
<dbReference type="EMBL" id="CAMXCT030005124">
    <property type="protein sequence ID" value="CAL4798821.1"/>
    <property type="molecule type" value="Genomic_DNA"/>
</dbReference>
<dbReference type="PANTHER" id="PTHR43908:SF3">
    <property type="entry name" value="AT29763P-RELATED"/>
    <property type="match status" value="1"/>
</dbReference>
<name>A0A9P1DM98_9DINO</name>
<organism evidence="3">
    <name type="scientific">Cladocopium goreaui</name>
    <dbReference type="NCBI Taxonomy" id="2562237"/>
    <lineage>
        <taxon>Eukaryota</taxon>
        <taxon>Sar</taxon>
        <taxon>Alveolata</taxon>
        <taxon>Dinophyceae</taxon>
        <taxon>Suessiales</taxon>
        <taxon>Symbiodiniaceae</taxon>
        <taxon>Cladocopium</taxon>
    </lineage>
</organism>
<dbReference type="SMART" id="SM00271">
    <property type="entry name" value="DnaJ"/>
    <property type="match status" value="1"/>
</dbReference>
<evidence type="ECO:0000259" key="2">
    <source>
        <dbReference type="PROSITE" id="PS50076"/>
    </source>
</evidence>
<evidence type="ECO:0000313" key="5">
    <source>
        <dbReference type="Proteomes" id="UP001152797"/>
    </source>
</evidence>
<accession>A0A9P1DM98</accession>
<dbReference type="InterPro" id="IPR001623">
    <property type="entry name" value="DnaJ_domain"/>
</dbReference>
<gene>
    <name evidence="3" type="ORF">C1SCF055_LOCUS36666</name>
</gene>
<dbReference type="EMBL" id="CAMXCT010005124">
    <property type="protein sequence ID" value="CAI4011509.1"/>
    <property type="molecule type" value="Genomic_DNA"/>
</dbReference>
<dbReference type="GO" id="GO:0071218">
    <property type="term" value="P:cellular response to misfolded protein"/>
    <property type="evidence" value="ECO:0007669"/>
    <property type="project" value="TreeGrafter"/>
</dbReference>
<sequence>MPSIWHYLNQTRERARTSGEEDITFTVGVNLFETWAAFVGTTLRCCIQPAVELCCSDCPGGDSTCYCLLCFLENGFQEGYDGVSRWKSVFRQLFPSRDSAEGLAQPSYGSRKVPVKDSDWQSSADKRPQRVTALTKVVGWNRNAAELTGFCKVSKGAKADELKKAYRQKSLRYHPDKNPSPDAKPVFQKITEAYSILSDEKKRLKYDKSGDMDLEDFDIDQFMNMWVGEMMEDGGVVDDMMQSVLPWTNDDDKMLQFMEEPLGISWRLFRQCHDIQKTKLGNFQ</sequence>
<dbReference type="GO" id="GO:0030544">
    <property type="term" value="F:Hsp70 protein binding"/>
    <property type="evidence" value="ECO:0007669"/>
    <property type="project" value="TreeGrafter"/>
</dbReference>
<dbReference type="PROSITE" id="PS50076">
    <property type="entry name" value="DNAJ_2"/>
    <property type="match status" value="1"/>
</dbReference>
<reference evidence="4 5" key="2">
    <citation type="submission" date="2024-05" db="EMBL/GenBank/DDBJ databases">
        <authorList>
            <person name="Chen Y."/>
            <person name="Shah S."/>
            <person name="Dougan E. K."/>
            <person name="Thang M."/>
            <person name="Chan C."/>
        </authorList>
    </citation>
    <scope>NUCLEOTIDE SEQUENCE [LARGE SCALE GENOMIC DNA]</scope>
</reference>
<dbReference type="InterPro" id="IPR051100">
    <property type="entry name" value="DnaJ_subfamily_B/C"/>
</dbReference>
<dbReference type="PROSITE" id="PS00636">
    <property type="entry name" value="DNAJ_1"/>
    <property type="match status" value="1"/>
</dbReference>
<proteinExistence type="predicted"/>
<keyword evidence="5" id="KW-1185">Reference proteome</keyword>
<dbReference type="SUPFAM" id="SSF46565">
    <property type="entry name" value="Chaperone J-domain"/>
    <property type="match status" value="1"/>
</dbReference>
<comment type="caution">
    <text evidence="3">The sequence shown here is derived from an EMBL/GenBank/DDBJ whole genome shotgun (WGS) entry which is preliminary data.</text>
</comment>
<dbReference type="OrthoDB" id="10250354at2759"/>
<feature type="domain" description="J" evidence="2">
    <location>
        <begin position="143"/>
        <end position="210"/>
    </location>
</feature>
<feature type="compositionally biased region" description="Basic and acidic residues" evidence="1">
    <location>
        <begin position="114"/>
        <end position="127"/>
    </location>
</feature>
<dbReference type="Pfam" id="PF00226">
    <property type="entry name" value="DnaJ"/>
    <property type="match status" value="1"/>
</dbReference>
<dbReference type="CDD" id="cd06257">
    <property type="entry name" value="DnaJ"/>
    <property type="match status" value="1"/>
</dbReference>
<dbReference type="AlphaFoldDB" id="A0A9P1DM98"/>
<dbReference type="EMBL" id="CAMXCT020005124">
    <property type="protein sequence ID" value="CAL1164884.1"/>
    <property type="molecule type" value="Genomic_DNA"/>
</dbReference>
<dbReference type="PANTHER" id="PTHR43908">
    <property type="entry name" value="AT29763P-RELATED"/>
    <property type="match status" value="1"/>
</dbReference>
<evidence type="ECO:0000256" key="1">
    <source>
        <dbReference type="SAM" id="MobiDB-lite"/>
    </source>
</evidence>
<dbReference type="InterPro" id="IPR036869">
    <property type="entry name" value="J_dom_sf"/>
</dbReference>
<reference evidence="3" key="1">
    <citation type="submission" date="2022-10" db="EMBL/GenBank/DDBJ databases">
        <authorList>
            <person name="Chen Y."/>
            <person name="Dougan E. K."/>
            <person name="Chan C."/>
            <person name="Rhodes N."/>
            <person name="Thang M."/>
        </authorList>
    </citation>
    <scope>NUCLEOTIDE SEQUENCE</scope>
</reference>
<feature type="region of interest" description="Disordered" evidence="1">
    <location>
        <begin position="100"/>
        <end position="127"/>
    </location>
</feature>